<gene>
    <name evidence="1" type="ORF">METZ01_LOCUS168804</name>
</gene>
<proteinExistence type="predicted"/>
<dbReference type="EMBL" id="UINC01030865">
    <property type="protein sequence ID" value="SVB15950.1"/>
    <property type="molecule type" value="Genomic_DNA"/>
</dbReference>
<sequence length="81" mass="9855">MWPFIGTIFSIHFEDIRRILIGQFFNDTDHFWQCPFKDIDQVGSKIFSTALFNNLHGFFYGESFLYNTFCWSGHQKHRRWL</sequence>
<evidence type="ECO:0000313" key="1">
    <source>
        <dbReference type="EMBL" id="SVB15950.1"/>
    </source>
</evidence>
<name>A0A382BQ39_9ZZZZ</name>
<accession>A0A382BQ39</accession>
<feature type="non-terminal residue" evidence="1">
    <location>
        <position position="81"/>
    </location>
</feature>
<protein>
    <submittedName>
        <fullName evidence="1">Uncharacterized protein</fullName>
    </submittedName>
</protein>
<reference evidence="1" key="1">
    <citation type="submission" date="2018-05" db="EMBL/GenBank/DDBJ databases">
        <authorList>
            <person name="Lanie J.A."/>
            <person name="Ng W.-L."/>
            <person name="Kazmierczak K.M."/>
            <person name="Andrzejewski T.M."/>
            <person name="Davidsen T.M."/>
            <person name="Wayne K.J."/>
            <person name="Tettelin H."/>
            <person name="Glass J.I."/>
            <person name="Rusch D."/>
            <person name="Podicherti R."/>
            <person name="Tsui H.-C.T."/>
            <person name="Winkler M.E."/>
        </authorList>
    </citation>
    <scope>NUCLEOTIDE SEQUENCE</scope>
</reference>
<organism evidence="1">
    <name type="scientific">marine metagenome</name>
    <dbReference type="NCBI Taxonomy" id="408172"/>
    <lineage>
        <taxon>unclassified sequences</taxon>
        <taxon>metagenomes</taxon>
        <taxon>ecological metagenomes</taxon>
    </lineage>
</organism>
<dbReference type="AlphaFoldDB" id="A0A382BQ39"/>